<evidence type="ECO:0000313" key="3">
    <source>
        <dbReference type="Proteomes" id="UP000699462"/>
    </source>
</evidence>
<accession>A0A8T0DJ70</accession>
<keyword evidence="3" id="KW-1185">Reference proteome</keyword>
<dbReference type="Proteomes" id="UP000699462">
    <property type="component" value="Unassembled WGS sequence"/>
</dbReference>
<dbReference type="EMBL" id="JTDF01003260">
    <property type="protein sequence ID" value="KAF8567939.1"/>
    <property type="molecule type" value="Genomic_DNA"/>
</dbReference>
<comment type="caution">
    <text evidence="1">The sequence shown here is derived from an EMBL/GenBank/DDBJ whole genome shotgun (WGS) entry which is preliminary data.</text>
</comment>
<proteinExistence type="predicted"/>
<name>A0A8T0DJ70_9TREM</name>
<evidence type="ECO:0000313" key="1">
    <source>
        <dbReference type="EMBL" id="KAF8567939.1"/>
    </source>
</evidence>
<evidence type="ECO:0000313" key="2">
    <source>
        <dbReference type="EMBL" id="KAF8568814.1"/>
    </source>
</evidence>
<reference evidence="1 3" key="1">
    <citation type="submission" date="2019-07" db="EMBL/GenBank/DDBJ databases">
        <title>Annotation for the trematode Paragonimus westermani.</title>
        <authorList>
            <person name="Choi Y.-J."/>
        </authorList>
    </citation>
    <scope>NUCLEOTIDE SEQUENCE [LARGE SCALE GENOMIC DNA]</scope>
    <source>
        <strain evidence="1">180907_Pwestermani</strain>
    </source>
</reference>
<dbReference type="AlphaFoldDB" id="A0A8T0DJ70"/>
<dbReference type="OrthoDB" id="10036512at2759"/>
<protein>
    <submittedName>
        <fullName evidence="1">Uncharacterized protein</fullName>
    </submittedName>
</protein>
<sequence length="129" mass="14597">MSSSRAQPWSILGRLTSPKTAMFIVGVFSGQTKPANVSEYFQDLINEMSDLQPHGYYHVGSGNRCKIHFDRLIADAPARAFIRQVKQHSGYFSCEKCCVRGIYTFGRVTLPNIGCARRFDDSFRSRLQP</sequence>
<dbReference type="PANTHER" id="PTHR33053">
    <property type="entry name" value="PROTEIN, PUTATIVE-RELATED"/>
    <property type="match status" value="1"/>
</dbReference>
<gene>
    <name evidence="1" type="ORF">P879_02627</name>
    <name evidence="2" type="ORF">P879_03856</name>
</gene>
<dbReference type="EMBL" id="JTDF01002410">
    <property type="protein sequence ID" value="KAF8568814.1"/>
    <property type="molecule type" value="Genomic_DNA"/>
</dbReference>
<organism evidence="1 3">
    <name type="scientific">Paragonimus westermani</name>
    <dbReference type="NCBI Taxonomy" id="34504"/>
    <lineage>
        <taxon>Eukaryota</taxon>
        <taxon>Metazoa</taxon>
        <taxon>Spiralia</taxon>
        <taxon>Lophotrochozoa</taxon>
        <taxon>Platyhelminthes</taxon>
        <taxon>Trematoda</taxon>
        <taxon>Digenea</taxon>
        <taxon>Plagiorchiida</taxon>
        <taxon>Troglotremata</taxon>
        <taxon>Troglotrematidae</taxon>
        <taxon>Paragonimus</taxon>
    </lineage>
</organism>